<name>A0A934TIC7_9RHOB</name>
<dbReference type="AlphaFoldDB" id="A0A934TIC7"/>
<dbReference type="PANTHER" id="PTHR30558">
    <property type="entry name" value="EXBD MEMBRANE COMPONENT OF PMF-DRIVEN MACROMOLECULE IMPORT SYSTEM"/>
    <property type="match status" value="1"/>
</dbReference>
<evidence type="ECO:0000256" key="7">
    <source>
        <dbReference type="RuleBase" id="RU003879"/>
    </source>
</evidence>
<comment type="similarity">
    <text evidence="2 7">Belongs to the ExbD/TolR family.</text>
</comment>
<evidence type="ECO:0000256" key="3">
    <source>
        <dbReference type="ARBA" id="ARBA00022475"/>
    </source>
</evidence>
<protein>
    <recommendedName>
        <fullName evidence="11">Biopolymer transport protein ExbD</fullName>
    </recommendedName>
</protein>
<evidence type="ECO:0000313" key="9">
    <source>
        <dbReference type="EMBL" id="MBK5926380.1"/>
    </source>
</evidence>
<keyword evidence="10" id="KW-1185">Reference proteome</keyword>
<evidence type="ECO:0000256" key="8">
    <source>
        <dbReference type="SAM" id="Phobius"/>
    </source>
</evidence>
<comment type="caution">
    <text evidence="9">The sequence shown here is derived from an EMBL/GenBank/DDBJ whole genome shotgun (WGS) entry which is preliminary data.</text>
</comment>
<evidence type="ECO:0000256" key="2">
    <source>
        <dbReference type="ARBA" id="ARBA00005811"/>
    </source>
</evidence>
<reference evidence="9" key="2">
    <citation type="journal article" date="2020" name="Microorganisms">
        <title>Osmotic Adaptation and Compatible Solute Biosynthesis of Phototrophic Bacteria as Revealed from Genome Analyses.</title>
        <authorList>
            <person name="Imhoff J.F."/>
            <person name="Rahn T."/>
            <person name="Kunzel S."/>
            <person name="Keller A."/>
            <person name="Neulinger S.C."/>
        </authorList>
    </citation>
    <scope>NUCLEOTIDE SEQUENCE</scope>
    <source>
        <strain evidence="9">LMG 28126</strain>
    </source>
</reference>
<dbReference type="GO" id="GO:0015031">
    <property type="term" value="P:protein transport"/>
    <property type="evidence" value="ECO:0007669"/>
    <property type="project" value="UniProtKB-KW"/>
</dbReference>
<dbReference type="EMBL" id="NHSD01000123">
    <property type="protein sequence ID" value="MBK5926380.1"/>
    <property type="molecule type" value="Genomic_DNA"/>
</dbReference>
<comment type="subcellular location">
    <subcellularLocation>
        <location evidence="1">Cell membrane</location>
        <topology evidence="1">Single-pass membrane protein</topology>
    </subcellularLocation>
    <subcellularLocation>
        <location evidence="7">Cell membrane</location>
        <topology evidence="7">Single-pass type II membrane protein</topology>
    </subcellularLocation>
</comment>
<feature type="transmembrane region" description="Helical" evidence="8">
    <location>
        <begin position="21"/>
        <end position="40"/>
    </location>
</feature>
<dbReference type="GO" id="GO:0005886">
    <property type="term" value="C:plasma membrane"/>
    <property type="evidence" value="ECO:0007669"/>
    <property type="project" value="UniProtKB-SubCell"/>
</dbReference>
<sequence>MTARFDLGPRRRSRRPSLTPMIDVVFLLLVFFMLAARFGIEARLPVSVAVPGGSAQWSGPPRLVEVRPDGQRLNGVAMAMPDLLTALGGLVQGPDDPVILRARDGAVLQDLVAMIEALEAAGLRRVMVVE</sequence>
<keyword evidence="3" id="KW-1003">Cell membrane</keyword>
<keyword evidence="4 7" id="KW-0812">Transmembrane</keyword>
<evidence type="ECO:0000313" key="10">
    <source>
        <dbReference type="Proteomes" id="UP000706333"/>
    </source>
</evidence>
<evidence type="ECO:0000256" key="4">
    <source>
        <dbReference type="ARBA" id="ARBA00022692"/>
    </source>
</evidence>
<gene>
    <name evidence="9" type="ORF">CCR87_03250</name>
</gene>
<dbReference type="Proteomes" id="UP000706333">
    <property type="component" value="Unassembled WGS sequence"/>
</dbReference>
<keyword evidence="5 8" id="KW-1133">Transmembrane helix</keyword>
<proteinExistence type="inferred from homology"/>
<evidence type="ECO:0000256" key="1">
    <source>
        <dbReference type="ARBA" id="ARBA00004162"/>
    </source>
</evidence>
<dbReference type="Pfam" id="PF02472">
    <property type="entry name" value="ExbD"/>
    <property type="match status" value="1"/>
</dbReference>
<keyword evidence="7" id="KW-0813">Transport</keyword>
<reference evidence="9" key="1">
    <citation type="submission" date="2017-05" db="EMBL/GenBank/DDBJ databases">
        <authorList>
            <person name="Imhoff J.F."/>
            <person name="Rahn T."/>
            <person name="Kuenzel S."/>
            <person name="Neulinger S.C."/>
        </authorList>
    </citation>
    <scope>NUCLEOTIDE SEQUENCE</scope>
    <source>
        <strain evidence="9">LMG 28126</strain>
    </source>
</reference>
<keyword evidence="7" id="KW-0653">Protein transport</keyword>
<evidence type="ECO:0000256" key="5">
    <source>
        <dbReference type="ARBA" id="ARBA00022989"/>
    </source>
</evidence>
<dbReference type="PANTHER" id="PTHR30558:SF3">
    <property type="entry name" value="BIOPOLYMER TRANSPORT PROTEIN EXBD-RELATED"/>
    <property type="match status" value="1"/>
</dbReference>
<keyword evidence="6 8" id="KW-0472">Membrane</keyword>
<dbReference type="InterPro" id="IPR003400">
    <property type="entry name" value="ExbD"/>
</dbReference>
<organism evidence="9 10">
    <name type="scientific">Rhodobaculum claviforme</name>
    <dbReference type="NCBI Taxonomy" id="1549854"/>
    <lineage>
        <taxon>Bacteria</taxon>
        <taxon>Pseudomonadati</taxon>
        <taxon>Pseudomonadota</taxon>
        <taxon>Alphaproteobacteria</taxon>
        <taxon>Rhodobacterales</taxon>
        <taxon>Paracoccaceae</taxon>
        <taxon>Rhodobaculum</taxon>
    </lineage>
</organism>
<dbReference type="GO" id="GO:0022857">
    <property type="term" value="F:transmembrane transporter activity"/>
    <property type="evidence" value="ECO:0007669"/>
    <property type="project" value="InterPro"/>
</dbReference>
<evidence type="ECO:0000256" key="6">
    <source>
        <dbReference type="ARBA" id="ARBA00023136"/>
    </source>
</evidence>
<accession>A0A934TIC7</accession>
<evidence type="ECO:0008006" key="11">
    <source>
        <dbReference type="Google" id="ProtNLM"/>
    </source>
</evidence>